<dbReference type="PROSITE" id="PS00640">
    <property type="entry name" value="THIOL_PROTEASE_ASN"/>
    <property type="match status" value="1"/>
</dbReference>
<dbReference type="Pfam" id="PF08246">
    <property type="entry name" value="Inhibitor_I29"/>
    <property type="match status" value="1"/>
</dbReference>
<reference evidence="10" key="1">
    <citation type="submission" date="2017-07" db="EMBL/GenBank/DDBJ databases">
        <title>Taro Niue Genome Assembly and Annotation.</title>
        <authorList>
            <person name="Atibalentja N."/>
            <person name="Keating K."/>
            <person name="Fields C.J."/>
        </authorList>
    </citation>
    <scope>NUCLEOTIDE SEQUENCE</scope>
    <source>
        <strain evidence="10">Niue_2</strain>
        <tissue evidence="10">Leaf</tissue>
    </source>
</reference>
<dbReference type="PRINTS" id="PR00705">
    <property type="entry name" value="PAPAIN"/>
</dbReference>
<dbReference type="GO" id="GO:0008234">
    <property type="term" value="F:cysteine-type peptidase activity"/>
    <property type="evidence" value="ECO:0007669"/>
    <property type="project" value="UniProtKB-KW"/>
</dbReference>
<evidence type="ECO:0000259" key="8">
    <source>
        <dbReference type="SMART" id="SM00645"/>
    </source>
</evidence>
<evidence type="ECO:0000256" key="1">
    <source>
        <dbReference type="ARBA" id="ARBA00008455"/>
    </source>
</evidence>
<dbReference type="SUPFAM" id="SSF54001">
    <property type="entry name" value="Cysteine proteinases"/>
    <property type="match status" value="1"/>
</dbReference>
<evidence type="ECO:0000313" key="11">
    <source>
        <dbReference type="Proteomes" id="UP000652761"/>
    </source>
</evidence>
<dbReference type="PANTHER" id="PTHR12411">
    <property type="entry name" value="CYSTEINE PROTEASE FAMILY C1-RELATED"/>
    <property type="match status" value="1"/>
</dbReference>
<keyword evidence="2" id="KW-0645">Protease</keyword>
<protein>
    <submittedName>
        <fullName evidence="10">Uncharacterized protein</fullName>
    </submittedName>
</protein>
<evidence type="ECO:0000256" key="3">
    <source>
        <dbReference type="ARBA" id="ARBA00022729"/>
    </source>
</evidence>
<dbReference type="InterPro" id="IPR025661">
    <property type="entry name" value="Pept_asp_AS"/>
</dbReference>
<evidence type="ECO:0000256" key="2">
    <source>
        <dbReference type="ARBA" id="ARBA00022670"/>
    </source>
</evidence>
<dbReference type="InterPro" id="IPR013201">
    <property type="entry name" value="Prot_inhib_I29"/>
</dbReference>
<dbReference type="InterPro" id="IPR000668">
    <property type="entry name" value="Peptidase_C1A_C"/>
</dbReference>
<dbReference type="CDD" id="cd02248">
    <property type="entry name" value="Peptidase_C1A"/>
    <property type="match status" value="1"/>
</dbReference>
<dbReference type="SMART" id="SM00848">
    <property type="entry name" value="Inhibitor_I29"/>
    <property type="match status" value="1"/>
</dbReference>
<comment type="caution">
    <text evidence="10">The sequence shown here is derived from an EMBL/GenBank/DDBJ whole genome shotgun (WGS) entry which is preliminary data.</text>
</comment>
<feature type="domain" description="Peptidase C1A papain C-terminal" evidence="8">
    <location>
        <begin position="143"/>
        <end position="360"/>
    </location>
</feature>
<dbReference type="AlphaFoldDB" id="A0A843X445"/>
<organism evidence="10 11">
    <name type="scientific">Colocasia esculenta</name>
    <name type="common">Wild taro</name>
    <name type="synonym">Arum esculentum</name>
    <dbReference type="NCBI Taxonomy" id="4460"/>
    <lineage>
        <taxon>Eukaryota</taxon>
        <taxon>Viridiplantae</taxon>
        <taxon>Streptophyta</taxon>
        <taxon>Embryophyta</taxon>
        <taxon>Tracheophyta</taxon>
        <taxon>Spermatophyta</taxon>
        <taxon>Magnoliopsida</taxon>
        <taxon>Liliopsida</taxon>
        <taxon>Araceae</taxon>
        <taxon>Aroideae</taxon>
        <taxon>Colocasieae</taxon>
        <taxon>Colocasia</taxon>
    </lineage>
</organism>
<dbReference type="EMBL" id="NMUH01005716">
    <property type="protein sequence ID" value="MQM13501.1"/>
    <property type="molecule type" value="Genomic_DNA"/>
</dbReference>
<dbReference type="InterPro" id="IPR013128">
    <property type="entry name" value="Peptidase_C1A"/>
</dbReference>
<keyword evidence="3 7" id="KW-0732">Signal</keyword>
<dbReference type="Gene3D" id="3.90.70.10">
    <property type="entry name" value="Cysteine proteinases"/>
    <property type="match status" value="1"/>
</dbReference>
<dbReference type="InterPro" id="IPR038765">
    <property type="entry name" value="Papain-like_cys_pep_sf"/>
</dbReference>
<name>A0A843X445_COLES</name>
<keyword evidence="6" id="KW-1015">Disulfide bond</keyword>
<dbReference type="FunFam" id="3.90.70.10:FF:000067">
    <property type="entry name" value="Senescence-specific cysteine protease"/>
    <property type="match status" value="1"/>
</dbReference>
<feature type="domain" description="Cathepsin propeptide inhibitor" evidence="9">
    <location>
        <begin position="51"/>
        <end position="108"/>
    </location>
</feature>
<accession>A0A843X445</accession>
<dbReference type="Pfam" id="PF00112">
    <property type="entry name" value="Peptidase_C1"/>
    <property type="match status" value="1"/>
</dbReference>
<keyword evidence="11" id="KW-1185">Reference proteome</keyword>
<gene>
    <name evidence="10" type="ORF">Taro_046423</name>
</gene>
<evidence type="ECO:0000256" key="7">
    <source>
        <dbReference type="SAM" id="SignalP"/>
    </source>
</evidence>
<feature type="signal peptide" evidence="7">
    <location>
        <begin position="1"/>
        <end position="26"/>
    </location>
</feature>
<keyword evidence="4" id="KW-0378">Hydrolase</keyword>
<evidence type="ECO:0000259" key="9">
    <source>
        <dbReference type="SMART" id="SM00848"/>
    </source>
</evidence>
<evidence type="ECO:0000256" key="5">
    <source>
        <dbReference type="ARBA" id="ARBA00022807"/>
    </source>
</evidence>
<feature type="chain" id="PRO_5032660281" evidence="7">
    <location>
        <begin position="27"/>
        <end position="361"/>
    </location>
</feature>
<evidence type="ECO:0000313" key="10">
    <source>
        <dbReference type="EMBL" id="MQM13501.1"/>
    </source>
</evidence>
<proteinExistence type="inferred from homology"/>
<dbReference type="OrthoDB" id="1572535at2759"/>
<dbReference type="Proteomes" id="UP000652761">
    <property type="component" value="Unassembled WGS sequence"/>
</dbReference>
<evidence type="ECO:0000256" key="4">
    <source>
        <dbReference type="ARBA" id="ARBA00022801"/>
    </source>
</evidence>
<dbReference type="SMART" id="SM00645">
    <property type="entry name" value="Pept_C1"/>
    <property type="match status" value="1"/>
</dbReference>
<comment type="similarity">
    <text evidence="1">Belongs to the peptidase C1 family.</text>
</comment>
<evidence type="ECO:0000256" key="6">
    <source>
        <dbReference type="ARBA" id="ARBA00023157"/>
    </source>
</evidence>
<keyword evidence="5" id="KW-0788">Thiol protease</keyword>
<sequence>MASLPGCNNYCVCVALLLLCALVCRAASRTVSHVVEVESVEPHAESMEERHQRWMAQHGRSYTDDAEKQRRLAIFKSNVEYIESFNKVEGRQYKLGINEFADLTKEEFRARYLMGSKAMPRSPVPALDQREPFFYGNVTVEGLPSEKDWRKQGAVTGVKDQYGTCGSCWAFASVAAMEGAVKIKRGNLVSFSEQELVDCATSYGNGGCNGGFMNSAYIYIVQRGGLASERDYPYEGAQGTCKAWDVPRAERIVSFGYVRQNDEQALLEAVARQPVAVGFDAHDDGFAYYESGIYAGPCGTEWSHSLAIVGYGTTSDGTKYWLAKNSWGGSWGEGGFVRIKRDIDDVQGMCGLAMLPIYPIA</sequence>
<dbReference type="GO" id="GO:0006508">
    <property type="term" value="P:proteolysis"/>
    <property type="evidence" value="ECO:0007669"/>
    <property type="project" value="UniProtKB-KW"/>
</dbReference>
<dbReference type="InterPro" id="IPR039417">
    <property type="entry name" value="Peptidase_C1A_papain-like"/>
</dbReference>